<dbReference type="STRING" id="1527444.ucyna2_01263"/>
<sequence>MNKTTGTLYGISMGPGDPELITVKGKRLLEETPVLAFPTGILGKKGVAEEIISFWVDDKQIKLPLCFPYVKDKKQLREAWKKAALDIGNYLCKGIDVAFTC</sequence>
<evidence type="ECO:0000256" key="1">
    <source>
        <dbReference type="ARBA" id="ARBA00004953"/>
    </source>
</evidence>
<comment type="pathway">
    <text evidence="1">Cofactor biosynthesis; adenosylcobalamin biosynthesis.</text>
</comment>
<dbReference type="Proteomes" id="UP000028922">
    <property type="component" value="Unassembled WGS sequence"/>
</dbReference>
<keyword evidence="2" id="KW-0169">Cobalamin biosynthesis</keyword>
<keyword evidence="4" id="KW-0808">Transferase</keyword>
<organism evidence="4 5">
    <name type="scientific">Candidatus Atelocyanobacterium thalassa isolate SIO64986</name>
    <dbReference type="NCBI Taxonomy" id="1527444"/>
    <lineage>
        <taxon>Bacteria</taxon>
        <taxon>Bacillati</taxon>
        <taxon>Cyanobacteriota</taxon>
        <taxon>Cyanophyceae</taxon>
        <taxon>Oscillatoriophycideae</taxon>
        <taxon>Chroococcales</taxon>
        <taxon>Aphanothecaceae</taxon>
        <taxon>Candidatus Atelocyanobacterium</taxon>
        <taxon>Candidatus Atelocyanobacterium thalassae</taxon>
    </lineage>
</organism>
<dbReference type="PANTHER" id="PTHR43467">
    <property type="entry name" value="COBALT-PRECORRIN-2 C(20)-METHYLTRANSFERASE"/>
    <property type="match status" value="1"/>
</dbReference>
<dbReference type="eggNOG" id="COG2243">
    <property type="taxonomic scope" value="Bacteria"/>
</dbReference>
<dbReference type="InterPro" id="IPR014777">
    <property type="entry name" value="4pyrrole_Mease_sub1"/>
</dbReference>
<dbReference type="GO" id="GO:0032259">
    <property type="term" value="P:methylation"/>
    <property type="evidence" value="ECO:0007669"/>
    <property type="project" value="UniProtKB-KW"/>
</dbReference>
<evidence type="ECO:0000259" key="3">
    <source>
        <dbReference type="Pfam" id="PF00590"/>
    </source>
</evidence>
<protein>
    <submittedName>
        <fullName evidence="4">Precorrin-2 methylase</fullName>
    </submittedName>
</protein>
<dbReference type="GO" id="GO:0009236">
    <property type="term" value="P:cobalamin biosynthetic process"/>
    <property type="evidence" value="ECO:0007669"/>
    <property type="project" value="UniProtKB-KW"/>
</dbReference>
<keyword evidence="4" id="KW-0489">Methyltransferase</keyword>
<dbReference type="Gene3D" id="3.40.1010.10">
    <property type="entry name" value="Cobalt-precorrin-4 Transmethylase, Domain 1"/>
    <property type="match status" value="1"/>
</dbReference>
<evidence type="ECO:0000313" key="5">
    <source>
        <dbReference type="Proteomes" id="UP000028922"/>
    </source>
</evidence>
<reference evidence="4 5" key="1">
    <citation type="submission" date="2014-08" db="EMBL/GenBank/DDBJ databases">
        <title>Comparative genomics reveals surprising divergence of two closely related strains of uncultivated UCYN-A cyanobacteria.</title>
        <authorList>
            <person name="Bombar D."/>
            <person name="Heller P."/>
            <person name="Sanchez-Baracaldo P."/>
            <person name="Carter B.J."/>
            <person name="Zert J.P."/>
        </authorList>
    </citation>
    <scope>NUCLEOTIDE SEQUENCE [LARGE SCALE GENOMIC DNA]</scope>
</reference>
<dbReference type="InterPro" id="IPR035996">
    <property type="entry name" value="4pyrrol_Methylase_sf"/>
</dbReference>
<dbReference type="Pfam" id="PF00590">
    <property type="entry name" value="TP_methylase"/>
    <property type="match status" value="1"/>
</dbReference>
<evidence type="ECO:0000313" key="4">
    <source>
        <dbReference type="EMBL" id="KFF40923.1"/>
    </source>
</evidence>
<feature type="non-terminal residue" evidence="4">
    <location>
        <position position="101"/>
    </location>
</feature>
<comment type="caution">
    <text evidence="4">The sequence shown here is derived from an EMBL/GenBank/DDBJ whole genome shotgun (WGS) entry which is preliminary data.</text>
</comment>
<dbReference type="EMBL" id="JPSP01000031">
    <property type="protein sequence ID" value="KFF40923.1"/>
    <property type="molecule type" value="Genomic_DNA"/>
</dbReference>
<dbReference type="InterPro" id="IPR000878">
    <property type="entry name" value="4pyrrol_Mease"/>
</dbReference>
<gene>
    <name evidence="4" type="ORF">ucyna2_01263</name>
</gene>
<name>A0A086CFF9_9CHRO</name>
<evidence type="ECO:0000256" key="2">
    <source>
        <dbReference type="ARBA" id="ARBA00022573"/>
    </source>
</evidence>
<dbReference type="SUPFAM" id="SSF53790">
    <property type="entry name" value="Tetrapyrrole methylase"/>
    <property type="match status" value="1"/>
</dbReference>
<dbReference type="GO" id="GO:0008168">
    <property type="term" value="F:methyltransferase activity"/>
    <property type="evidence" value="ECO:0007669"/>
    <property type="project" value="UniProtKB-KW"/>
</dbReference>
<dbReference type="AlphaFoldDB" id="A0A086CFF9"/>
<proteinExistence type="predicted"/>
<dbReference type="PANTHER" id="PTHR43467:SF2">
    <property type="entry name" value="COBALT-PRECORRIN-2 C(20)-METHYLTRANSFERASE"/>
    <property type="match status" value="1"/>
</dbReference>
<accession>A0A086CFF9</accession>
<feature type="domain" description="Tetrapyrrole methylase" evidence="3">
    <location>
        <begin position="7"/>
        <end position="99"/>
    </location>
</feature>